<dbReference type="Pfam" id="PF03358">
    <property type="entry name" value="FMN_red"/>
    <property type="match status" value="1"/>
</dbReference>
<keyword evidence="3" id="KW-0288">FMN</keyword>
<comment type="cofactor">
    <cofactor evidence="1">
        <name>FMN</name>
        <dbReference type="ChEBI" id="CHEBI:58210"/>
    </cofactor>
</comment>
<evidence type="ECO:0000256" key="3">
    <source>
        <dbReference type="ARBA" id="ARBA00022643"/>
    </source>
</evidence>
<evidence type="ECO:0000313" key="7">
    <source>
        <dbReference type="Proteomes" id="UP000236416"/>
    </source>
</evidence>
<dbReference type="GO" id="GO:0016020">
    <property type="term" value="C:membrane"/>
    <property type="evidence" value="ECO:0007669"/>
    <property type="project" value="TreeGrafter"/>
</dbReference>
<name>A0A2K4MJL4_9NEIS</name>
<reference evidence="6 7" key="1">
    <citation type="submission" date="2018-01" db="EMBL/GenBank/DDBJ databases">
        <title>Genomic Sequence of Chromobacterium MWU13-2610 from wild cranberry bogs within the Cape Cod National Seashore.</title>
        <authorList>
            <person name="O'Hara-Hanley K."/>
            <person name="Soby S."/>
            <person name="Harrison A."/>
        </authorList>
    </citation>
    <scope>NUCLEOTIDE SEQUENCE [LARGE SCALE GENOMIC DNA]</scope>
    <source>
        <strain evidence="6 7">MWU13-2610</strain>
    </source>
</reference>
<dbReference type="Proteomes" id="UP000236416">
    <property type="component" value="Unassembled WGS sequence"/>
</dbReference>
<keyword evidence="7" id="KW-1185">Reference proteome</keyword>
<dbReference type="GO" id="GO:0009055">
    <property type="term" value="F:electron transfer activity"/>
    <property type="evidence" value="ECO:0007669"/>
    <property type="project" value="InterPro"/>
</dbReference>
<dbReference type="InterPro" id="IPR029039">
    <property type="entry name" value="Flavoprotein-like_sf"/>
</dbReference>
<evidence type="ECO:0000256" key="4">
    <source>
        <dbReference type="ARBA" id="ARBA00029652"/>
    </source>
</evidence>
<dbReference type="GO" id="GO:0010181">
    <property type="term" value="F:FMN binding"/>
    <property type="evidence" value="ECO:0007669"/>
    <property type="project" value="InterPro"/>
</dbReference>
<dbReference type="RefSeq" id="WP_103321608.1">
    <property type="nucleotide sequence ID" value="NZ_PPTF01000078.1"/>
</dbReference>
<dbReference type="InterPro" id="IPR008254">
    <property type="entry name" value="Flavodoxin/NO_synth"/>
</dbReference>
<comment type="caution">
    <text evidence="6">The sequence shown here is derived from an EMBL/GenBank/DDBJ whole genome shotgun (WGS) entry which is preliminary data.</text>
</comment>
<dbReference type="SUPFAM" id="SSF52218">
    <property type="entry name" value="Flavoproteins"/>
    <property type="match status" value="1"/>
</dbReference>
<evidence type="ECO:0000313" key="6">
    <source>
        <dbReference type="EMBL" id="POA97232.1"/>
    </source>
</evidence>
<dbReference type="PROSITE" id="PS50902">
    <property type="entry name" value="FLAVODOXIN_LIKE"/>
    <property type="match status" value="1"/>
</dbReference>
<accession>A0A2K4MJL4</accession>
<dbReference type="InterPro" id="IPR005025">
    <property type="entry name" value="FMN_Rdtase-like_dom"/>
</dbReference>
<dbReference type="Gene3D" id="3.40.50.360">
    <property type="match status" value="1"/>
</dbReference>
<dbReference type="EMBL" id="PPTF01000078">
    <property type="protein sequence ID" value="POA97232.1"/>
    <property type="molecule type" value="Genomic_DNA"/>
</dbReference>
<dbReference type="AlphaFoldDB" id="A0A2K4MJL4"/>
<dbReference type="PANTHER" id="PTHR30546">
    <property type="entry name" value="FLAVODOXIN-RELATED PROTEIN WRBA-RELATED"/>
    <property type="match status" value="1"/>
</dbReference>
<evidence type="ECO:0000256" key="1">
    <source>
        <dbReference type="ARBA" id="ARBA00001917"/>
    </source>
</evidence>
<dbReference type="GO" id="GO:0003955">
    <property type="term" value="F:NAD(P)H dehydrogenase (quinone) activity"/>
    <property type="evidence" value="ECO:0007669"/>
    <property type="project" value="TreeGrafter"/>
</dbReference>
<dbReference type="InterPro" id="IPR001226">
    <property type="entry name" value="Flavodoxin_CS"/>
</dbReference>
<evidence type="ECO:0000259" key="5">
    <source>
        <dbReference type="PROSITE" id="PS50902"/>
    </source>
</evidence>
<gene>
    <name evidence="6" type="ORF">C2134_18755</name>
</gene>
<dbReference type="PROSITE" id="PS00201">
    <property type="entry name" value="FLAVODOXIN"/>
    <property type="match status" value="1"/>
</dbReference>
<dbReference type="PANTHER" id="PTHR30546:SF23">
    <property type="entry name" value="FLAVOPROTEIN-LIKE PROTEIN YCP4-RELATED"/>
    <property type="match status" value="1"/>
</dbReference>
<sequence length="192" mass="20486">MSTVLILYFSGSGNTHQLAEAVCQGAAEHGHAELLRIRPEHIVDGRYPIERISAALREADAIIFGSPTYMGGPAAQFKAFADASSELWRDQALASKIAAGFTTGSGLNGDQHGTLSYFAMLASQHGMLWCGLDLPSHHGPQGLNRMGSQWGAIANTANPDLHPADLATARHLGRRVARLACQLNQLQTEATT</sequence>
<evidence type="ECO:0000256" key="2">
    <source>
        <dbReference type="ARBA" id="ARBA00022630"/>
    </source>
</evidence>
<proteinExistence type="predicted"/>
<feature type="domain" description="Flavodoxin-like" evidence="5">
    <location>
        <begin position="4"/>
        <end position="177"/>
    </location>
</feature>
<keyword evidence="2" id="KW-0285">Flavoprotein</keyword>
<organism evidence="6 7">
    <name type="scientific">Chromobacterium sinusclupearum</name>
    <dbReference type="NCBI Taxonomy" id="2077146"/>
    <lineage>
        <taxon>Bacteria</taxon>
        <taxon>Pseudomonadati</taxon>
        <taxon>Pseudomonadota</taxon>
        <taxon>Betaproteobacteria</taxon>
        <taxon>Neisseriales</taxon>
        <taxon>Chromobacteriaceae</taxon>
        <taxon>Chromobacterium</taxon>
    </lineage>
</organism>
<protein>
    <recommendedName>
        <fullName evidence="4">Flavoprotein WrbA</fullName>
    </recommendedName>
</protein>